<dbReference type="SMR" id="G5ACX1"/>
<dbReference type="AlphaFoldDB" id="G5ACX1"/>
<organism evidence="1 2">
    <name type="scientific">Phytophthora sojae (strain P6497)</name>
    <name type="common">Soybean stem and root rot agent</name>
    <name type="synonym">Phytophthora megasperma f. sp. glycines</name>
    <dbReference type="NCBI Taxonomy" id="1094619"/>
    <lineage>
        <taxon>Eukaryota</taxon>
        <taxon>Sar</taxon>
        <taxon>Stramenopiles</taxon>
        <taxon>Oomycota</taxon>
        <taxon>Peronosporomycetes</taxon>
        <taxon>Peronosporales</taxon>
        <taxon>Peronosporaceae</taxon>
        <taxon>Phytophthora</taxon>
    </lineage>
</organism>
<dbReference type="InParanoid" id="G5ACX1"/>
<accession>G5ACX1</accession>
<evidence type="ECO:0000313" key="1">
    <source>
        <dbReference type="EMBL" id="EGZ06633.1"/>
    </source>
</evidence>
<keyword evidence="2" id="KW-1185">Reference proteome</keyword>
<protein>
    <submittedName>
        <fullName evidence="1">Uncharacterized protein</fullName>
    </submittedName>
</protein>
<sequence>MSSASDISAFEHSVEPAPAENLFRDKKWTYIQDSTSNTGQYAGQIQFNLSTISSQAAFVNWEEAVIELPVKLQILNGGAGSVTSTAACTIDQLVPKAGAWQFIDSVQVVIDGTTVQTNQHGATSNFVLDEYSTPTIQGSSGAAQSLDNLATSSFMTDINGSTTNNLGEFGLANTFSNRGAAERSLFTALDQKSSKLAFDVMGGSANLQAVSKPQVYVAPAGAVAAGSPFYVAHYLACIKLRDICDYFKKCPMQKNTRGFIYLNYNSSSTTLVTTGTAGVVAPATIASLSNNMNFGNTCPVLWNLSSGATTTALAGGLALPASAVTLSITADVNGTPTAGTGITPSQSFSRLLVPTYSPNPSADHALAQKKTFRYFERITNKFTVAPGASFTWTVSNGIANPKRLIMQPVITNPTAGATVSDVINPFRSPLSTVPATTSPFAALKNLQVTVGNVPIWNNPVSFGYDLFLQEMSKSGVDGGLDDVTSAGLLSQRQWESLYRFVAVDIGRRLPSEDGASKSIIVSGTSNCNYALTIYYHVLREVVATVDTAMGTVSQGPV</sequence>
<name>G5ACX1_PHYSP</name>
<dbReference type="EMBL" id="JH159163">
    <property type="protein sequence ID" value="EGZ06633.1"/>
    <property type="molecule type" value="Genomic_DNA"/>
</dbReference>
<gene>
    <name evidence="1" type="ORF">PHYSODRAFT_306846</name>
</gene>
<dbReference type="GeneID" id="20642788"/>
<proteinExistence type="predicted"/>
<reference evidence="1 2" key="1">
    <citation type="journal article" date="2006" name="Science">
        <title>Phytophthora genome sequences uncover evolutionary origins and mechanisms of pathogenesis.</title>
        <authorList>
            <person name="Tyler B.M."/>
            <person name="Tripathy S."/>
            <person name="Zhang X."/>
            <person name="Dehal P."/>
            <person name="Jiang R.H."/>
            <person name="Aerts A."/>
            <person name="Arredondo F.D."/>
            <person name="Baxter L."/>
            <person name="Bensasson D."/>
            <person name="Beynon J.L."/>
            <person name="Chapman J."/>
            <person name="Damasceno C.M."/>
            <person name="Dorrance A.E."/>
            <person name="Dou D."/>
            <person name="Dickerman A.W."/>
            <person name="Dubchak I.L."/>
            <person name="Garbelotto M."/>
            <person name="Gijzen M."/>
            <person name="Gordon S.G."/>
            <person name="Govers F."/>
            <person name="Grunwald N.J."/>
            <person name="Huang W."/>
            <person name="Ivors K.L."/>
            <person name="Jones R.W."/>
            <person name="Kamoun S."/>
            <person name="Krampis K."/>
            <person name="Lamour K.H."/>
            <person name="Lee M.K."/>
            <person name="McDonald W.H."/>
            <person name="Medina M."/>
            <person name="Meijer H.J."/>
            <person name="Nordberg E.K."/>
            <person name="Maclean D.J."/>
            <person name="Ospina-Giraldo M.D."/>
            <person name="Morris P.F."/>
            <person name="Phuntumart V."/>
            <person name="Putnam N.H."/>
            <person name="Rash S."/>
            <person name="Rose J.K."/>
            <person name="Sakihama Y."/>
            <person name="Salamov A.A."/>
            <person name="Savidor A."/>
            <person name="Scheuring C.F."/>
            <person name="Smith B.M."/>
            <person name="Sobral B.W."/>
            <person name="Terry A."/>
            <person name="Torto-Alalibo T.A."/>
            <person name="Win J."/>
            <person name="Xu Z."/>
            <person name="Zhang H."/>
            <person name="Grigoriev I.V."/>
            <person name="Rokhsar D.S."/>
            <person name="Boore J.L."/>
        </authorList>
    </citation>
    <scope>NUCLEOTIDE SEQUENCE [LARGE SCALE GENOMIC DNA]</scope>
    <source>
        <strain evidence="1 2">P6497</strain>
    </source>
</reference>
<dbReference type="OMA" id="FMTDING"/>
<dbReference type="KEGG" id="psoj:PHYSODRAFT_306846"/>
<dbReference type="Proteomes" id="UP000002640">
    <property type="component" value="Unassembled WGS sequence"/>
</dbReference>
<dbReference type="RefSeq" id="XP_009537397.1">
    <property type="nucleotide sequence ID" value="XM_009539102.1"/>
</dbReference>
<evidence type="ECO:0000313" key="2">
    <source>
        <dbReference type="Proteomes" id="UP000002640"/>
    </source>
</evidence>